<dbReference type="Gene3D" id="2.150.10.10">
    <property type="entry name" value="Serralysin-like metalloprotease, C-terminal"/>
    <property type="match status" value="2"/>
</dbReference>
<organism evidence="5 6">
    <name type="scientific">Chroogloeocystis siderophila 5.2 s.c.1</name>
    <dbReference type="NCBI Taxonomy" id="247279"/>
    <lineage>
        <taxon>Bacteria</taxon>
        <taxon>Bacillati</taxon>
        <taxon>Cyanobacteriota</taxon>
        <taxon>Cyanophyceae</taxon>
        <taxon>Oscillatoriophycideae</taxon>
        <taxon>Chroococcales</taxon>
        <taxon>Chroococcaceae</taxon>
        <taxon>Chroogloeocystis</taxon>
    </lineage>
</organism>
<feature type="binding site" evidence="3">
    <location>
        <position position="501"/>
    </location>
    <ligand>
        <name>Mg(2+)</name>
        <dbReference type="ChEBI" id="CHEBI:18420"/>
    </ligand>
</feature>
<dbReference type="RefSeq" id="WP_073548448.1">
    <property type="nucleotide sequence ID" value="NZ_CAWMVK010000034.1"/>
</dbReference>
<comment type="cofactor">
    <cofactor evidence="3">
        <name>Mg(2+)</name>
        <dbReference type="ChEBI" id="CHEBI:18420"/>
    </cofactor>
    <text evidence="3">Binds 1 Mg(2+) ion.</text>
</comment>
<evidence type="ECO:0000313" key="5">
    <source>
        <dbReference type="EMBL" id="OKH27987.1"/>
    </source>
</evidence>
<name>A0A1U7HWJ7_9CHRO</name>
<dbReference type="PRINTS" id="PR00313">
    <property type="entry name" value="CABNDNGRPT"/>
</dbReference>
<dbReference type="Pfam" id="PF00353">
    <property type="entry name" value="HemolysinCabind"/>
    <property type="match status" value="2"/>
</dbReference>
<feature type="active site" description="Phosphoserine intermediate" evidence="2">
    <location>
        <position position="545"/>
    </location>
</feature>
<dbReference type="STRING" id="247279.NIES1031_05240"/>
<evidence type="ECO:0000313" key="6">
    <source>
        <dbReference type="Proteomes" id="UP000185984"/>
    </source>
</evidence>
<dbReference type="InterPro" id="IPR017850">
    <property type="entry name" value="Alkaline_phosphatase_core_sf"/>
</dbReference>
<keyword evidence="3" id="KW-0862">Zinc</keyword>
<evidence type="ECO:0000256" key="3">
    <source>
        <dbReference type="PIRSR" id="PIRSR601952-2"/>
    </source>
</evidence>
<dbReference type="PANTHER" id="PTHR11596">
    <property type="entry name" value="ALKALINE PHOSPHATASE"/>
    <property type="match status" value="1"/>
</dbReference>
<dbReference type="PRINTS" id="PR00113">
    <property type="entry name" value="ALKPHPHTASE"/>
</dbReference>
<keyword evidence="3" id="KW-0460">Magnesium</keyword>
<protein>
    <submittedName>
        <fullName evidence="5">Alkaline phosphatase</fullName>
    </submittedName>
</protein>
<keyword evidence="6" id="KW-1185">Reference proteome</keyword>
<dbReference type="OrthoDB" id="570067at2"/>
<dbReference type="SMART" id="SM00098">
    <property type="entry name" value="alkPPc"/>
    <property type="match status" value="1"/>
</dbReference>
<evidence type="ECO:0000256" key="1">
    <source>
        <dbReference type="ARBA" id="ARBA00022553"/>
    </source>
</evidence>
<dbReference type="InterPro" id="IPR018511">
    <property type="entry name" value="Hemolysin-typ_Ca-bd_CS"/>
</dbReference>
<evidence type="ECO:0000256" key="4">
    <source>
        <dbReference type="RuleBase" id="RU003946"/>
    </source>
</evidence>
<keyword evidence="3" id="KW-0479">Metal-binding</keyword>
<dbReference type="InterPro" id="IPR001343">
    <property type="entry name" value="Hemolysn_Ca-bd"/>
</dbReference>
<accession>A0A1U7HWJ7</accession>
<dbReference type="PROSITE" id="PS00330">
    <property type="entry name" value="HEMOLYSIN_CALCIUM"/>
    <property type="match status" value="1"/>
</dbReference>
<dbReference type="InterPro" id="IPR011049">
    <property type="entry name" value="Serralysin-like_metalloprot_C"/>
</dbReference>
<feature type="binding site" evidence="3">
    <location>
        <position position="804"/>
    </location>
    <ligand>
        <name>Zn(2+)</name>
        <dbReference type="ChEBI" id="CHEBI:29105"/>
        <label>2</label>
    </ligand>
</feature>
<dbReference type="EMBL" id="MRCC01000004">
    <property type="protein sequence ID" value="OKH27987.1"/>
    <property type="molecule type" value="Genomic_DNA"/>
</dbReference>
<gene>
    <name evidence="5" type="ORF">NIES1031_05240</name>
</gene>
<feature type="binding site" evidence="3">
    <location>
        <position position="756"/>
    </location>
    <ligand>
        <name>Mg(2+)</name>
        <dbReference type="ChEBI" id="CHEBI:18420"/>
    </ligand>
</feature>
<evidence type="ECO:0000256" key="2">
    <source>
        <dbReference type="PIRSR" id="PIRSR601952-1"/>
    </source>
</evidence>
<dbReference type="InterPro" id="IPR001952">
    <property type="entry name" value="Alkaline_phosphatase"/>
</dbReference>
<keyword evidence="1" id="KW-0597">Phosphoprotein</keyword>
<dbReference type="SUPFAM" id="SSF51120">
    <property type="entry name" value="beta-Roll"/>
    <property type="match status" value="2"/>
</dbReference>
<feature type="binding site" evidence="3">
    <location>
        <position position="761"/>
    </location>
    <ligand>
        <name>Zn(2+)</name>
        <dbReference type="ChEBI" id="CHEBI:29105"/>
        <label>2</label>
    </ligand>
</feature>
<dbReference type="GO" id="GO:0004035">
    <property type="term" value="F:alkaline phosphatase activity"/>
    <property type="evidence" value="ECO:0007669"/>
    <property type="project" value="TreeGrafter"/>
</dbReference>
<dbReference type="Pfam" id="PF00245">
    <property type="entry name" value="Alk_phosphatase"/>
    <property type="match status" value="2"/>
</dbReference>
<proteinExistence type="inferred from homology"/>
<dbReference type="GO" id="GO:0005509">
    <property type="term" value="F:calcium ion binding"/>
    <property type="evidence" value="ECO:0007669"/>
    <property type="project" value="InterPro"/>
</dbReference>
<feature type="binding site" evidence="3">
    <location>
        <position position="501"/>
    </location>
    <ligand>
        <name>Zn(2+)</name>
        <dbReference type="ChEBI" id="CHEBI:29105"/>
        <label>2</label>
    </ligand>
</feature>
<dbReference type="SUPFAM" id="SSF53649">
    <property type="entry name" value="Alkaline phosphatase-like"/>
    <property type="match status" value="2"/>
</dbReference>
<comment type="caution">
    <text evidence="5">The sequence shown here is derived from an EMBL/GenBank/DDBJ whole genome shotgun (WGS) entry which is preliminary data.</text>
</comment>
<dbReference type="Gene3D" id="3.40.720.10">
    <property type="entry name" value="Alkaline Phosphatase, subunit A"/>
    <property type="match status" value="2"/>
</dbReference>
<comment type="cofactor">
    <cofactor evidence="3">
        <name>Zn(2+)</name>
        <dbReference type="ChEBI" id="CHEBI:29105"/>
    </cofactor>
    <text evidence="3">Binds 2 Zn(2+) ions.</text>
</comment>
<dbReference type="AlphaFoldDB" id="A0A1U7HWJ7"/>
<dbReference type="PANTHER" id="PTHR11596:SF5">
    <property type="entry name" value="ALKALINE PHOSPHATASE"/>
    <property type="match status" value="1"/>
</dbReference>
<reference evidence="5 6" key="1">
    <citation type="submission" date="2016-11" db="EMBL/GenBank/DDBJ databases">
        <title>Draft Genome Sequences of Nine Cyanobacterial Strains from Diverse Habitats.</title>
        <authorList>
            <person name="Zhu T."/>
            <person name="Hou S."/>
            <person name="Lu X."/>
            <person name="Hess W.R."/>
        </authorList>
    </citation>
    <scope>NUCLEOTIDE SEQUENCE [LARGE SCALE GENOMIC DNA]</scope>
    <source>
        <strain evidence="5 6">5.2 s.c.1</strain>
    </source>
</reference>
<dbReference type="Proteomes" id="UP000185984">
    <property type="component" value="Unassembled WGS sequence"/>
</dbReference>
<sequence length="1118" mass="117581">MANNHVIFIHPDGASPAHFTMARLVKEGPDGRLNWDTLDEARVYLGHMEDQLTGTSNGGAVTHATGVKVYAESFGFEVVRDENGNPVIDEASGRVVEKELTALSGTNQTIMQEAVAANKATALINSGVIAEPGSGAFAAKVGQADVPAGATGFGAFPRGQFAEITRQVVESGIDVILGGGLVNYLPVGTKPPAEAVYAESAQQLDAISTDANIRPDINLIELAESLGYTVVYTEEQLKAAAANPKVLKVLGIFANEDTFNDNIPTPEGNLRGVEENLLATDTEPYVPTAPTVGEMLKAAQTILERNPKFENGSFTVLEEEGTDNFGNVNNASGTLEALLRTDEAIGVAKEFYERHPNTLIITAADSDAGGLQIDDTDEIVGTFRTNPTGLDLPEFPDFENPGDGQNGVGTEAFVTQPSASGNTYNFGAAWAGTPDFAGAIVSKAHGLNADKLPVTLDNTDIYRAMYETLFGVDLPDREVPEFVPAPEATKDTGNVIFIHPDGTSPSMYGFARVVSEGPDGRLNYDQFSHSGVYLGHMRDQIVGTSNAGAVTHATGVKAQAGSFGLDEFGDPVVSRSGKRGVTILEEAIASGKATAVINSGFIAEPGTGAFLAEVENRSDVTEITKQILESGVDIILGGGEIHYLPVGTVGRFGQEGIRTDGRNLIEEAEAAGYTVVFSKEELQNLPEGTTQLLGIFAAEDTYNDNPEELNQSLGLDSYGQFLPDGTPTNPPTISEMLAAALPILSADPDGFMVVAEEEGTDNLANNNNSRGTLEATLRADAAFGVAMDFIREQDPNTLLITAADSEAGGIQVWQPTPFAPALPETVDAALTLPTNPTDTETFQNPVDGSEGRIPPLTTFQAQPSLDGEMGNFVTAWAGTSDFSGSIVAKTYGMNADLLNSTVDNTEIYQIMYQTLFGLNSLPDYQDGTNESDELVGGDGRDVIVAFGGDDTVAGGLGDDILYGGEGNDLLRGDLNLRAPQNYRRGGNDIIYGGTGNDRISGKSGNDTLYGEAGDDIIWGDAGDDLLWGGLGNDTLIGNNFSGGSGRNTFVLAAGEGTDTIIDFHAGRDKIGLTNGLTFRDLAIGQSGSSSLITLGEEILAVVNGVHANDFTANMFVAV</sequence>
<comment type="similarity">
    <text evidence="4">Belongs to the alkaline phosphatase family.</text>
</comment>